<reference evidence="1" key="1">
    <citation type="journal article" date="2014" name="Nat. Commun.">
        <title>The tobacco genome sequence and its comparison with those of tomato and potato.</title>
        <authorList>
            <person name="Sierro N."/>
            <person name="Battey J.N."/>
            <person name="Ouadi S."/>
            <person name="Bakaher N."/>
            <person name="Bovet L."/>
            <person name="Willig A."/>
            <person name="Goepfert S."/>
            <person name="Peitsch M.C."/>
            <person name="Ivanov N.V."/>
        </authorList>
    </citation>
    <scope>NUCLEOTIDE SEQUENCE [LARGE SCALE GENOMIC DNA]</scope>
</reference>
<dbReference type="InterPro" id="IPR036410">
    <property type="entry name" value="HSP_DnaJ_Cys-rich_dom_sf"/>
</dbReference>
<dbReference type="KEGG" id="nta:107789487"/>
<proteinExistence type="predicted"/>
<dbReference type="GeneID" id="107789487"/>
<sequence length="154" mass="16571">MASSSTCTCSCRPIISAKSNVINRFVTPSGKQLIVHGNPSLKQIPRIFVVRASAVDSSSNFVERVEKAWLISKQPRPIVCSTCDSNGHVECKWCSGTGFFILGDNMLCQVPSRNTSCVICAGKGSVCCTDCKGTGHRAKWLGEPPIPEPPISKE</sequence>
<organism evidence="1 2">
    <name type="scientific">Nicotiana tabacum</name>
    <name type="common">Common tobacco</name>
    <dbReference type="NCBI Taxonomy" id="4097"/>
    <lineage>
        <taxon>Eukaryota</taxon>
        <taxon>Viridiplantae</taxon>
        <taxon>Streptophyta</taxon>
        <taxon>Embryophyta</taxon>
        <taxon>Tracheophyta</taxon>
        <taxon>Spermatophyta</taxon>
        <taxon>Magnoliopsida</taxon>
        <taxon>eudicotyledons</taxon>
        <taxon>Gunneridae</taxon>
        <taxon>Pentapetalae</taxon>
        <taxon>asterids</taxon>
        <taxon>lamiids</taxon>
        <taxon>Solanales</taxon>
        <taxon>Solanaceae</taxon>
        <taxon>Nicotianoideae</taxon>
        <taxon>Nicotianeae</taxon>
        <taxon>Nicotiana</taxon>
    </lineage>
</organism>
<dbReference type="STRING" id="4097.A0A1S3ZR08"/>
<dbReference type="OrthoDB" id="535916at2759"/>
<evidence type="ECO:0000313" key="1">
    <source>
        <dbReference type="Proteomes" id="UP000790787"/>
    </source>
</evidence>
<protein>
    <submittedName>
        <fullName evidence="2">Chaperone protein DnaJ</fullName>
    </submittedName>
    <submittedName>
        <fullName evidence="2">Uncharacterized protein LOC107789487</fullName>
    </submittedName>
</protein>
<keyword evidence="1" id="KW-1185">Reference proteome</keyword>
<evidence type="ECO:0000313" key="2">
    <source>
        <dbReference type="RefSeq" id="XP_016466797.1"/>
    </source>
</evidence>
<dbReference type="RefSeq" id="XP_016466797.1">
    <property type="nucleotide sequence ID" value="XM_016611311.1"/>
</dbReference>
<accession>A0A1S3ZR08</accession>
<dbReference type="PaxDb" id="4097-A0A1S3ZR08"/>
<reference evidence="2" key="2">
    <citation type="submission" date="2025-08" db="UniProtKB">
        <authorList>
            <consortium name="RefSeq"/>
        </authorList>
    </citation>
    <scope>IDENTIFICATION</scope>
    <source>
        <tissue evidence="2">Leaf</tissue>
    </source>
</reference>
<dbReference type="RefSeq" id="XP_016466797.1">
    <property type="nucleotide sequence ID" value="XM_016611311.2"/>
</dbReference>
<dbReference type="SUPFAM" id="SSF57938">
    <property type="entry name" value="DnaJ/Hsp40 cysteine-rich domain"/>
    <property type="match status" value="1"/>
</dbReference>
<dbReference type="PANTHER" id="PTHR15852:SF66">
    <property type="entry name" value="OS09G0423700 PROTEIN"/>
    <property type="match status" value="1"/>
</dbReference>
<gene>
    <name evidence="2" type="primary">LOC107789487</name>
</gene>
<name>A0A1S3ZR08_TOBAC</name>
<dbReference type="OMA" id="WLGQPPI"/>
<dbReference type="AlphaFoldDB" id="A0A1S3ZR08"/>
<dbReference type="Proteomes" id="UP000790787">
    <property type="component" value="Chromosome 5"/>
</dbReference>
<dbReference type="PANTHER" id="PTHR15852">
    <property type="entry name" value="PLASTID TRANSCRIPTIONALLY ACTIVE PROTEIN"/>
    <property type="match status" value="1"/>
</dbReference>